<dbReference type="GO" id="GO:0007601">
    <property type="term" value="P:visual perception"/>
    <property type="evidence" value="ECO:0007669"/>
    <property type="project" value="UniProtKB-KW"/>
</dbReference>
<feature type="site" description="Plays an important role in the conformation switch to the active conformation" evidence="17">
    <location>
        <position position="113"/>
    </location>
</feature>
<comment type="subcellular location">
    <subcellularLocation>
        <location evidence="1 21">Membrane</location>
        <topology evidence="1 21">Multi-pass membrane protein</topology>
    </subcellularLocation>
</comment>
<keyword evidence="4 21" id="KW-0716">Sensory transduction</keyword>
<evidence type="ECO:0000256" key="10">
    <source>
        <dbReference type="ARBA" id="ARBA00023136"/>
    </source>
</evidence>
<dbReference type="PANTHER" id="PTHR24240">
    <property type="entry name" value="OPSIN"/>
    <property type="match status" value="1"/>
</dbReference>
<feature type="disulfide bond" evidence="18">
    <location>
        <begin position="110"/>
        <end position="187"/>
    </location>
</feature>
<keyword evidence="10 21" id="KW-0472">Membrane</keyword>
<feature type="transmembrane region" description="Helical" evidence="21">
    <location>
        <begin position="114"/>
        <end position="133"/>
    </location>
</feature>
<dbReference type="InterPro" id="IPR017452">
    <property type="entry name" value="GPCR_Rhodpsn_7TM"/>
</dbReference>
<feature type="transmembrane region" description="Helical" evidence="21">
    <location>
        <begin position="35"/>
        <end position="63"/>
    </location>
</feature>
<evidence type="ECO:0000256" key="7">
    <source>
        <dbReference type="ARBA" id="ARBA00022989"/>
    </source>
</evidence>
<evidence type="ECO:0000256" key="15">
    <source>
        <dbReference type="ARBA" id="ARBA00023305"/>
    </source>
</evidence>
<keyword evidence="9 21" id="KW-0297">G-protein coupled receptor</keyword>
<keyword evidence="6 20" id="KW-0681">Retinal protein</keyword>
<feature type="binding site" evidence="16">
    <location>
        <position position="201"/>
    </location>
    <ligand>
        <name>Zn(2+)</name>
        <dbReference type="ChEBI" id="CHEBI:29105"/>
    </ligand>
</feature>
<proteinExistence type="evidence at transcript level"/>
<name>A0A6M5A8F2_9TELE</name>
<dbReference type="InterPro" id="IPR050125">
    <property type="entry name" value="GPCR_opsins"/>
</dbReference>
<accession>A0A6M5A8F2</accession>
<dbReference type="GO" id="GO:0004930">
    <property type="term" value="F:G protein-coupled receptor activity"/>
    <property type="evidence" value="ECO:0007669"/>
    <property type="project" value="UniProtKB-KW"/>
</dbReference>
<evidence type="ECO:0000256" key="13">
    <source>
        <dbReference type="ARBA" id="ARBA00023180"/>
    </source>
</evidence>
<dbReference type="SUPFAM" id="SSF81321">
    <property type="entry name" value="Family A G protein-coupled receptor-like"/>
    <property type="match status" value="1"/>
</dbReference>
<keyword evidence="8 20" id="KW-0157">Chromophore</keyword>
<evidence type="ECO:0000256" key="1">
    <source>
        <dbReference type="ARBA" id="ARBA00004141"/>
    </source>
</evidence>
<feature type="transmembrane region" description="Helical" evidence="21">
    <location>
        <begin position="75"/>
        <end position="99"/>
    </location>
</feature>
<evidence type="ECO:0000256" key="16">
    <source>
        <dbReference type="PIRSR" id="PIRSR600732-1"/>
    </source>
</evidence>
<evidence type="ECO:0000256" key="12">
    <source>
        <dbReference type="ARBA" id="ARBA00023170"/>
    </source>
</evidence>
<dbReference type="GO" id="GO:0016020">
    <property type="term" value="C:membrane"/>
    <property type="evidence" value="ECO:0007669"/>
    <property type="project" value="UniProtKB-SubCell"/>
</dbReference>
<dbReference type="Pfam" id="PF00001">
    <property type="entry name" value="7tm_1"/>
    <property type="match status" value="1"/>
</dbReference>
<dbReference type="Gene3D" id="1.20.1070.10">
    <property type="entry name" value="Rhodopsin 7-helix transmembrane proteins"/>
    <property type="match status" value="1"/>
</dbReference>
<keyword evidence="15" id="KW-0844">Vision</keyword>
<comment type="similarity">
    <text evidence="21">Belongs to the G-protein coupled receptor 1 family. Opsin subfamily.</text>
</comment>
<feature type="transmembrane region" description="Helical" evidence="21">
    <location>
        <begin position="284"/>
        <end position="305"/>
    </location>
</feature>
<protein>
    <recommendedName>
        <fullName evidence="21">Rhodopsin</fullName>
    </recommendedName>
</protein>
<dbReference type="PROSITE" id="PS00238">
    <property type="entry name" value="OPSIN"/>
    <property type="match status" value="1"/>
</dbReference>
<organism evidence="23">
    <name type="scientific">Crenuchus spilurus</name>
    <name type="common">sailfin tetra</name>
    <dbReference type="NCBI Taxonomy" id="909854"/>
    <lineage>
        <taxon>Eukaryota</taxon>
        <taxon>Metazoa</taxon>
        <taxon>Chordata</taxon>
        <taxon>Craniata</taxon>
        <taxon>Vertebrata</taxon>
        <taxon>Euteleostomi</taxon>
        <taxon>Actinopterygii</taxon>
        <taxon>Neopterygii</taxon>
        <taxon>Teleostei</taxon>
        <taxon>Ostariophysi</taxon>
        <taxon>Characiformes</taxon>
        <taxon>Characoidei</taxon>
        <taxon>Crenuchidae</taxon>
        <taxon>Crenuchus</taxon>
    </lineage>
</organism>
<keyword evidence="14 21" id="KW-0807">Transducer</keyword>
<keyword evidence="16" id="KW-0479">Metal-binding</keyword>
<dbReference type="PRINTS" id="PR00238">
    <property type="entry name" value="OPSIN"/>
</dbReference>
<evidence type="ECO:0000256" key="18">
    <source>
        <dbReference type="PIRSR" id="PIRSR600732-3"/>
    </source>
</evidence>
<feature type="domain" description="G-protein coupled receptors family 1 profile" evidence="22">
    <location>
        <begin position="54"/>
        <end position="302"/>
    </location>
</feature>
<evidence type="ECO:0000313" key="23">
    <source>
        <dbReference type="EMBL" id="QJT41795.1"/>
    </source>
</evidence>
<gene>
    <name evidence="23" type="primary">RH1_2</name>
</gene>
<comment type="PTM">
    <text evidence="20">Contains one covalently linked retinal chromophore.</text>
</comment>
<dbReference type="InterPro" id="IPR000276">
    <property type="entry name" value="GPCR_Rhodpsn"/>
</dbReference>
<evidence type="ECO:0000256" key="21">
    <source>
        <dbReference type="RuleBase" id="RU004951"/>
    </source>
</evidence>
<feature type="transmembrane region" description="Helical" evidence="21">
    <location>
        <begin position="153"/>
        <end position="173"/>
    </location>
</feature>
<dbReference type="Pfam" id="PF10413">
    <property type="entry name" value="Rhodopsin_N"/>
    <property type="match status" value="1"/>
</dbReference>
<dbReference type="InterPro" id="IPR001760">
    <property type="entry name" value="Opsin"/>
</dbReference>
<keyword evidence="3" id="KW-0597">Phosphoprotein</keyword>
<evidence type="ECO:0000256" key="4">
    <source>
        <dbReference type="ARBA" id="ARBA00022606"/>
    </source>
</evidence>
<evidence type="ECO:0000259" key="22">
    <source>
        <dbReference type="PROSITE" id="PS50262"/>
    </source>
</evidence>
<evidence type="ECO:0000256" key="2">
    <source>
        <dbReference type="ARBA" id="ARBA00022543"/>
    </source>
</evidence>
<evidence type="ECO:0000256" key="14">
    <source>
        <dbReference type="ARBA" id="ARBA00023224"/>
    </source>
</evidence>
<dbReference type="PROSITE" id="PS00237">
    <property type="entry name" value="G_PROTEIN_RECEP_F1_1"/>
    <property type="match status" value="1"/>
</dbReference>
<dbReference type="PRINTS" id="PR00237">
    <property type="entry name" value="GPCRRHODOPSN"/>
</dbReference>
<evidence type="ECO:0000256" key="8">
    <source>
        <dbReference type="ARBA" id="ARBA00022991"/>
    </source>
</evidence>
<keyword evidence="11 18" id="KW-1015">Disulfide bond</keyword>
<sequence>MNGSVGPDFFVPMSNKTGVVRSPFEYPQFYLAEPWVFYLLAGYLFFLIIVGFPLNALTFHVTIEHQKLRTPMNYMLLNLALANLFMVVGSFTSTMYAALQGYFVYGHAGCNMEAFFFILAADISLWSLVVLAVERWMAVCKPLKKFRFRQIHACLGVGFSWLMAFSSALPPLLEWSRYIPEGLQCFCGIDYYTESPELYSESFIIYMFVVHFTIPLLIISFCYILILCTSKLQEESETTQKTEQEATRMVAVMIFLFLACWLPYVTMAWHIFTHPGITIGPYTMTIPSFLAKSSTLLNPIIYFFMNKTFRDCAIRTMYNGENPFEKNEVSATSSSDSSE</sequence>
<evidence type="ECO:0000256" key="19">
    <source>
        <dbReference type="PIRSR" id="PIRSR600732-4"/>
    </source>
</evidence>
<feature type="transmembrane region" description="Helical" evidence="21">
    <location>
        <begin position="249"/>
        <end position="272"/>
    </location>
</feature>
<dbReference type="InterPro" id="IPR019477">
    <property type="entry name" value="Rhodopsin_N"/>
</dbReference>
<dbReference type="AlphaFoldDB" id="A0A6M5A8F2"/>
<evidence type="ECO:0000256" key="3">
    <source>
        <dbReference type="ARBA" id="ARBA00022553"/>
    </source>
</evidence>
<feature type="modified residue" description="N6-(retinylidene)lysine" evidence="20">
    <location>
        <position position="292"/>
    </location>
</feature>
<dbReference type="InterPro" id="IPR000732">
    <property type="entry name" value="Rhodopsin"/>
</dbReference>
<evidence type="ECO:0000256" key="17">
    <source>
        <dbReference type="PIRSR" id="PIRSR600732-2"/>
    </source>
</evidence>
<keyword evidence="16" id="KW-0862">Zinc</keyword>
<dbReference type="FunFam" id="1.20.1070.10:FF:000018">
    <property type="entry name" value="Rhodopsin"/>
    <property type="match status" value="1"/>
</dbReference>
<reference evidence="23" key="1">
    <citation type="submission" date="2020-04" db="EMBL/GenBank/DDBJ databases">
        <title>Visual pigment evolution in Characiformes: the dynamic interplay of teleost whole-genome duplication, surviving opsins and spectral tuning.</title>
        <authorList>
            <person name="Escobar-Camacho D."/>
            <person name="Carleton K.L."/>
            <person name="Narain D."/>
            <person name="Pierotti M."/>
        </authorList>
    </citation>
    <scope>NUCLEOTIDE SEQUENCE</scope>
</reference>
<dbReference type="PROSITE" id="PS50262">
    <property type="entry name" value="G_PROTEIN_RECEP_F1_2"/>
    <property type="match status" value="1"/>
</dbReference>
<keyword evidence="12 21" id="KW-0675">Receptor</keyword>
<dbReference type="InterPro" id="IPR027430">
    <property type="entry name" value="Retinal_BS"/>
</dbReference>
<keyword evidence="13 19" id="KW-0325">Glycoprotein</keyword>
<evidence type="ECO:0000256" key="6">
    <source>
        <dbReference type="ARBA" id="ARBA00022925"/>
    </source>
</evidence>
<keyword evidence="7 21" id="KW-1133">Transmembrane helix</keyword>
<keyword evidence="2 21" id="KW-0600">Photoreceptor protein</keyword>
<evidence type="ECO:0000256" key="5">
    <source>
        <dbReference type="ARBA" id="ARBA00022692"/>
    </source>
</evidence>
<feature type="glycosylation site" description="N-linked (GlcNAc...) asparagine" evidence="19">
    <location>
        <position position="15"/>
    </location>
</feature>
<feature type="transmembrane region" description="Helical" evidence="21">
    <location>
        <begin position="203"/>
        <end position="228"/>
    </location>
</feature>
<dbReference type="PRINTS" id="PR00579">
    <property type="entry name" value="RHODOPSIN"/>
</dbReference>
<evidence type="ECO:0000256" key="20">
    <source>
        <dbReference type="PIRSR" id="PIRSR600732-50"/>
    </source>
</evidence>
<evidence type="ECO:0000256" key="11">
    <source>
        <dbReference type="ARBA" id="ARBA00023157"/>
    </source>
</evidence>
<dbReference type="GO" id="GO:0046872">
    <property type="term" value="F:metal ion binding"/>
    <property type="evidence" value="ECO:0007669"/>
    <property type="project" value="UniProtKB-KW"/>
</dbReference>
<keyword evidence="5 21" id="KW-0812">Transmembrane</keyword>
<evidence type="ECO:0000256" key="9">
    <source>
        <dbReference type="ARBA" id="ARBA00023040"/>
    </source>
</evidence>
<dbReference type="GO" id="GO:0007602">
    <property type="term" value="P:phototransduction"/>
    <property type="evidence" value="ECO:0007669"/>
    <property type="project" value="UniProtKB-KW"/>
</dbReference>
<dbReference type="GO" id="GO:0009881">
    <property type="term" value="F:photoreceptor activity"/>
    <property type="evidence" value="ECO:0007669"/>
    <property type="project" value="UniProtKB-KW"/>
</dbReference>
<dbReference type="EMBL" id="MT310803">
    <property type="protein sequence ID" value="QJT41795.1"/>
    <property type="molecule type" value="mRNA"/>
</dbReference>